<reference evidence="1 2" key="1">
    <citation type="submission" date="2019-02" db="EMBL/GenBank/DDBJ databases">
        <title>Deep-cultivation of Planctomycetes and their phenomic and genomic characterization uncovers novel biology.</title>
        <authorList>
            <person name="Wiegand S."/>
            <person name="Jogler M."/>
            <person name="Boedeker C."/>
            <person name="Pinto D."/>
            <person name="Vollmers J."/>
            <person name="Rivas-Marin E."/>
            <person name="Kohn T."/>
            <person name="Peeters S.H."/>
            <person name="Heuer A."/>
            <person name="Rast P."/>
            <person name="Oberbeckmann S."/>
            <person name="Bunk B."/>
            <person name="Jeske O."/>
            <person name="Meyerdierks A."/>
            <person name="Storesund J.E."/>
            <person name="Kallscheuer N."/>
            <person name="Luecker S."/>
            <person name="Lage O.M."/>
            <person name="Pohl T."/>
            <person name="Merkel B.J."/>
            <person name="Hornburger P."/>
            <person name="Mueller R.-W."/>
            <person name="Bruemmer F."/>
            <person name="Labrenz M."/>
            <person name="Spormann A.M."/>
            <person name="Op Den Camp H."/>
            <person name="Overmann J."/>
            <person name="Amann R."/>
            <person name="Jetten M.S.M."/>
            <person name="Mascher T."/>
            <person name="Medema M.H."/>
            <person name="Devos D.P."/>
            <person name="Kaster A.-K."/>
            <person name="Ovreas L."/>
            <person name="Rohde M."/>
            <person name="Galperin M.Y."/>
            <person name="Jogler C."/>
        </authorList>
    </citation>
    <scope>NUCLEOTIDE SEQUENCE [LARGE SCALE GENOMIC DNA]</scope>
    <source>
        <strain evidence="1 2">Pla52o</strain>
    </source>
</reference>
<comment type="caution">
    <text evidence="1">The sequence shown here is derived from an EMBL/GenBank/DDBJ whole genome shotgun (WGS) entry which is preliminary data.</text>
</comment>
<sequence length="56" mass="6134">MGFTVVASLGKRVTRSLRQSGSPMQAEDRKAGEKGLFTLVFADRWASLQSRTLPPP</sequence>
<evidence type="ECO:0000313" key="2">
    <source>
        <dbReference type="Proteomes" id="UP000316304"/>
    </source>
</evidence>
<name>A0A5C6CFK8_9BACT</name>
<accession>A0A5C6CFK8</accession>
<dbReference type="EMBL" id="SJPT01000005">
    <property type="protein sequence ID" value="TWU22537.1"/>
    <property type="molecule type" value="Genomic_DNA"/>
</dbReference>
<proteinExistence type="predicted"/>
<dbReference type="Proteomes" id="UP000316304">
    <property type="component" value="Unassembled WGS sequence"/>
</dbReference>
<evidence type="ECO:0000313" key="1">
    <source>
        <dbReference type="EMBL" id="TWU22537.1"/>
    </source>
</evidence>
<keyword evidence="2" id="KW-1185">Reference proteome</keyword>
<gene>
    <name evidence="1" type="ORF">Pla52o_35960</name>
</gene>
<dbReference type="AlphaFoldDB" id="A0A5C6CFK8"/>
<organism evidence="1 2">
    <name type="scientific">Novipirellula galeiformis</name>
    <dbReference type="NCBI Taxonomy" id="2528004"/>
    <lineage>
        <taxon>Bacteria</taxon>
        <taxon>Pseudomonadati</taxon>
        <taxon>Planctomycetota</taxon>
        <taxon>Planctomycetia</taxon>
        <taxon>Pirellulales</taxon>
        <taxon>Pirellulaceae</taxon>
        <taxon>Novipirellula</taxon>
    </lineage>
</organism>
<protein>
    <submittedName>
        <fullName evidence="1">Uncharacterized protein</fullName>
    </submittedName>
</protein>